<dbReference type="SUPFAM" id="SSF81383">
    <property type="entry name" value="F-box domain"/>
    <property type="match status" value="1"/>
</dbReference>
<dbReference type="CDD" id="cd22157">
    <property type="entry name" value="F-box_AtFBW1-like"/>
    <property type="match status" value="1"/>
</dbReference>
<reference evidence="2 3" key="1">
    <citation type="journal article" date="2021" name="Nat. Commun.">
        <title>Incipient diploidization of the medicinal plant Perilla within 10,000 years.</title>
        <authorList>
            <person name="Zhang Y."/>
            <person name="Shen Q."/>
            <person name="Leng L."/>
            <person name="Zhang D."/>
            <person name="Chen S."/>
            <person name="Shi Y."/>
            <person name="Ning Z."/>
            <person name="Chen S."/>
        </authorList>
    </citation>
    <scope>NUCLEOTIDE SEQUENCE [LARGE SCALE GENOMIC DNA]</scope>
    <source>
        <strain evidence="3">cv. PC099</strain>
    </source>
</reference>
<dbReference type="PROSITE" id="PS50181">
    <property type="entry name" value="FBOX"/>
    <property type="match status" value="1"/>
</dbReference>
<dbReference type="Gene3D" id="1.20.1280.50">
    <property type="match status" value="1"/>
</dbReference>
<dbReference type="InterPro" id="IPR006527">
    <property type="entry name" value="F-box-assoc_dom_typ1"/>
</dbReference>
<protein>
    <recommendedName>
        <fullName evidence="1">F-box domain-containing protein</fullName>
    </recommendedName>
</protein>
<evidence type="ECO:0000259" key="1">
    <source>
        <dbReference type="PROSITE" id="PS50181"/>
    </source>
</evidence>
<dbReference type="EMBL" id="SDAM02000099">
    <property type="protein sequence ID" value="KAH6830279.1"/>
    <property type="molecule type" value="Genomic_DNA"/>
</dbReference>
<comment type="caution">
    <text evidence="2">The sequence shown here is derived from an EMBL/GenBank/DDBJ whole genome shotgun (WGS) entry which is preliminary data.</text>
</comment>
<dbReference type="Proteomes" id="UP001190926">
    <property type="component" value="Unassembled WGS sequence"/>
</dbReference>
<name>A0AAD4JAN3_PERFH</name>
<keyword evidence="3" id="KW-1185">Reference proteome</keyword>
<dbReference type="Pfam" id="PF07734">
    <property type="entry name" value="FBA_1"/>
    <property type="match status" value="1"/>
</dbReference>
<dbReference type="InterPro" id="IPR050796">
    <property type="entry name" value="SCF_F-box_component"/>
</dbReference>
<evidence type="ECO:0000313" key="2">
    <source>
        <dbReference type="EMBL" id="KAH6830279.1"/>
    </source>
</evidence>
<gene>
    <name evidence="2" type="ORF">C2S53_000248</name>
</gene>
<dbReference type="InterPro" id="IPR036047">
    <property type="entry name" value="F-box-like_dom_sf"/>
</dbReference>
<dbReference type="NCBIfam" id="TIGR01640">
    <property type="entry name" value="F_box_assoc_1"/>
    <property type="match status" value="1"/>
</dbReference>
<accession>A0AAD4JAN3</accession>
<dbReference type="InterPro" id="IPR001810">
    <property type="entry name" value="F-box_dom"/>
</dbReference>
<dbReference type="InterPro" id="IPR017451">
    <property type="entry name" value="F-box-assoc_interact_dom"/>
</dbReference>
<feature type="domain" description="F-box" evidence="1">
    <location>
        <begin position="4"/>
        <end position="54"/>
    </location>
</feature>
<dbReference type="PANTHER" id="PTHR31672">
    <property type="entry name" value="BNACNNG10540D PROTEIN"/>
    <property type="match status" value="1"/>
</dbReference>
<dbReference type="PANTHER" id="PTHR31672:SF13">
    <property type="entry name" value="F-BOX PROTEIN CPR30-LIKE"/>
    <property type="match status" value="1"/>
</dbReference>
<organism evidence="2 3">
    <name type="scientific">Perilla frutescens var. hirtella</name>
    <name type="common">Perilla citriodora</name>
    <name type="synonym">Perilla setoyensis</name>
    <dbReference type="NCBI Taxonomy" id="608512"/>
    <lineage>
        <taxon>Eukaryota</taxon>
        <taxon>Viridiplantae</taxon>
        <taxon>Streptophyta</taxon>
        <taxon>Embryophyta</taxon>
        <taxon>Tracheophyta</taxon>
        <taxon>Spermatophyta</taxon>
        <taxon>Magnoliopsida</taxon>
        <taxon>eudicotyledons</taxon>
        <taxon>Gunneridae</taxon>
        <taxon>Pentapetalae</taxon>
        <taxon>asterids</taxon>
        <taxon>lamiids</taxon>
        <taxon>Lamiales</taxon>
        <taxon>Lamiaceae</taxon>
        <taxon>Nepetoideae</taxon>
        <taxon>Elsholtzieae</taxon>
        <taxon>Perilla</taxon>
    </lineage>
</organism>
<sequence>MEQHNNIDGLPADICEEILLMLPVKTLSRFKCVCKQWRDLIESRSFTERHYRHESNEDRLFYNLFEIDVRGNLPSSSRSEEALLFSYLDRVIHFMGPANGLFCEINSRGEIIMLNPAMREIKAVPPLPPLPPLPWHGPTIQLRGLTFGFGLDPFTGDCKIVAFYRDLFNDDYKNFVCVYNSSSDSWKFKEGVEWVDSMKRSSWSESETFLNGVYYWLVLPFDDGGSFSILAFDMRTERFREIQVPPGLQRLIIDDPDFAQTESHMLASQVKMVANGDSIALMWDEYDEWVDLWVMGEEQGSWIKYFRITHIGYNQYKSINPICMWKNEVLFDTFKDSVLILRDVSTHNFRIIKAPFKHHKYYSRVHVHSAFSYKESLVSIKGLRVLS</sequence>
<proteinExistence type="predicted"/>
<dbReference type="Pfam" id="PF00646">
    <property type="entry name" value="F-box"/>
    <property type="match status" value="1"/>
</dbReference>
<dbReference type="SMART" id="SM00256">
    <property type="entry name" value="FBOX"/>
    <property type="match status" value="1"/>
</dbReference>
<evidence type="ECO:0000313" key="3">
    <source>
        <dbReference type="Proteomes" id="UP001190926"/>
    </source>
</evidence>
<dbReference type="AlphaFoldDB" id="A0AAD4JAN3"/>